<keyword evidence="3 13" id="KW-1003">Cell membrane</keyword>
<keyword evidence="5 12" id="KW-0812">Transmembrane</keyword>
<dbReference type="InterPro" id="IPR017452">
    <property type="entry name" value="GPCR_Rhodpsn_7TM"/>
</dbReference>
<dbReference type="InterPro" id="IPR000276">
    <property type="entry name" value="GPCR_Rhodpsn"/>
</dbReference>
<feature type="transmembrane region" description="Helical" evidence="13">
    <location>
        <begin position="60"/>
        <end position="81"/>
    </location>
</feature>
<evidence type="ECO:0000256" key="7">
    <source>
        <dbReference type="ARBA" id="ARBA00022989"/>
    </source>
</evidence>
<dbReference type="Gene3D" id="1.20.1070.10">
    <property type="entry name" value="Rhodopsin 7-helix transmembrane proteins"/>
    <property type="match status" value="1"/>
</dbReference>
<dbReference type="Pfam" id="PF13853">
    <property type="entry name" value="7tm_4"/>
    <property type="match status" value="1"/>
</dbReference>
<feature type="transmembrane region" description="Helical" evidence="13">
    <location>
        <begin position="234"/>
        <end position="251"/>
    </location>
</feature>
<evidence type="ECO:0000313" key="15">
    <source>
        <dbReference type="Ensembl" id="ENSCHIP00010015382.1"/>
    </source>
</evidence>
<protein>
    <recommendedName>
        <fullName evidence="13">Olfactory receptor</fullName>
    </recommendedName>
</protein>
<evidence type="ECO:0000256" key="9">
    <source>
        <dbReference type="ARBA" id="ARBA00023136"/>
    </source>
</evidence>
<reference evidence="15" key="1">
    <citation type="submission" date="2019-03" db="EMBL/GenBank/DDBJ databases">
        <title>Genome sequencing and reference-guided assembly of Black Bengal Goat (Capra hircus).</title>
        <authorList>
            <person name="Siddiki A.Z."/>
            <person name="Baten A."/>
            <person name="Billah M."/>
            <person name="Alam M.A.U."/>
            <person name="Shawrob K.S.M."/>
            <person name="Saha S."/>
            <person name="Chowdhury M."/>
            <person name="Rahman A.H."/>
            <person name="Stear M."/>
            <person name="Miah G."/>
            <person name="Das G.B."/>
            <person name="Hossain M.M."/>
            <person name="Kumkum M."/>
            <person name="Islam M.S."/>
            <person name="Mollah A.M."/>
            <person name="Ahsan A."/>
            <person name="Tusar F."/>
            <person name="Khan M.K.I."/>
        </authorList>
    </citation>
    <scope>NUCLEOTIDE SEQUENCE [LARGE SCALE GENOMIC DNA]</scope>
</reference>
<proteinExistence type="inferred from homology"/>
<evidence type="ECO:0000256" key="8">
    <source>
        <dbReference type="ARBA" id="ARBA00023040"/>
    </source>
</evidence>
<evidence type="ECO:0000256" key="1">
    <source>
        <dbReference type="ARBA" id="ARBA00003929"/>
    </source>
</evidence>
<dbReference type="GO" id="GO:0004984">
    <property type="term" value="F:olfactory receptor activity"/>
    <property type="evidence" value="ECO:0007669"/>
    <property type="project" value="InterPro"/>
</dbReference>
<dbReference type="Ensembl" id="ENSCHIT00010021623.1">
    <property type="protein sequence ID" value="ENSCHIP00010015382.1"/>
    <property type="gene ID" value="ENSCHIG00010011185.1"/>
</dbReference>
<feature type="transmembrane region" description="Helical" evidence="13">
    <location>
        <begin position="263"/>
        <end position="282"/>
    </location>
</feature>
<dbReference type="FunFam" id="1.20.1070.10:FF:000005">
    <property type="entry name" value="Olfactory receptor"/>
    <property type="match status" value="1"/>
</dbReference>
<dbReference type="AlphaFoldDB" id="A0A8C2P7I9"/>
<evidence type="ECO:0000256" key="12">
    <source>
        <dbReference type="RuleBase" id="RU000688"/>
    </source>
</evidence>
<dbReference type="PRINTS" id="PR00245">
    <property type="entry name" value="OLFACTORYR"/>
</dbReference>
<evidence type="ECO:0000256" key="5">
    <source>
        <dbReference type="ARBA" id="ARBA00022692"/>
    </source>
</evidence>
<comment type="similarity">
    <text evidence="12">Belongs to the G-protein coupled receptor 1 family.</text>
</comment>
<reference evidence="15" key="2">
    <citation type="submission" date="2025-08" db="UniProtKB">
        <authorList>
            <consortium name="Ensembl"/>
        </authorList>
    </citation>
    <scope>IDENTIFICATION</scope>
</reference>
<organism evidence="15">
    <name type="scientific">Capra hircus</name>
    <name type="common">Goat</name>
    <dbReference type="NCBI Taxonomy" id="9925"/>
    <lineage>
        <taxon>Eukaryota</taxon>
        <taxon>Metazoa</taxon>
        <taxon>Chordata</taxon>
        <taxon>Craniata</taxon>
        <taxon>Vertebrata</taxon>
        <taxon>Euteleostomi</taxon>
        <taxon>Mammalia</taxon>
        <taxon>Eutheria</taxon>
        <taxon>Laurasiatheria</taxon>
        <taxon>Artiodactyla</taxon>
        <taxon>Ruminantia</taxon>
        <taxon>Pecora</taxon>
        <taxon>Bovidae</taxon>
        <taxon>Caprinae</taxon>
        <taxon>Capra</taxon>
    </lineage>
</organism>
<name>A0A8C2P7I9_CAPHI</name>
<dbReference type="PRINTS" id="PR00237">
    <property type="entry name" value="GPCRRHODOPSN"/>
</dbReference>
<feature type="transmembrane region" description="Helical" evidence="13">
    <location>
        <begin position="93"/>
        <end position="115"/>
    </location>
</feature>
<evidence type="ECO:0000256" key="3">
    <source>
        <dbReference type="ARBA" id="ARBA00022475"/>
    </source>
</evidence>
<dbReference type="CDD" id="cd15947">
    <property type="entry name" value="7tmA_OR2B-like"/>
    <property type="match status" value="1"/>
</dbReference>
<feature type="domain" description="G-protein coupled receptors family 1 profile" evidence="14">
    <location>
        <begin position="41"/>
        <end position="250"/>
    </location>
</feature>
<dbReference type="GO" id="GO:0005886">
    <property type="term" value="C:plasma membrane"/>
    <property type="evidence" value="ECO:0007669"/>
    <property type="project" value="UniProtKB-SubCell"/>
</dbReference>
<keyword evidence="9 13" id="KW-0472">Membrane</keyword>
<keyword evidence="8 12" id="KW-0297">G-protein coupled receptor</keyword>
<keyword evidence="10 12" id="KW-0675">Receptor</keyword>
<evidence type="ECO:0000259" key="14">
    <source>
        <dbReference type="PROSITE" id="PS50262"/>
    </source>
</evidence>
<accession>A0A8C2P7I9</accession>
<evidence type="ECO:0000256" key="2">
    <source>
        <dbReference type="ARBA" id="ARBA00004651"/>
    </source>
</evidence>
<keyword evidence="4 13" id="KW-0716">Sensory transduction</keyword>
<dbReference type="PANTHER" id="PTHR26453">
    <property type="entry name" value="OLFACTORY RECEPTOR"/>
    <property type="match status" value="1"/>
</dbReference>
<comment type="function">
    <text evidence="1">Putative odorant or sperm cell receptor.</text>
</comment>
<evidence type="ECO:0000256" key="6">
    <source>
        <dbReference type="ARBA" id="ARBA00022725"/>
    </source>
</evidence>
<feature type="transmembrane region" description="Helical" evidence="13">
    <location>
        <begin position="197"/>
        <end position="222"/>
    </location>
</feature>
<comment type="subcellular location">
    <subcellularLocation>
        <location evidence="2 13">Cell membrane</location>
        <topology evidence="2 13">Multi-pass membrane protein</topology>
    </subcellularLocation>
</comment>
<feature type="transmembrane region" description="Helical" evidence="13">
    <location>
        <begin position="27"/>
        <end position="48"/>
    </location>
</feature>
<dbReference type="GO" id="GO:0004930">
    <property type="term" value="F:G protein-coupled receptor activity"/>
    <property type="evidence" value="ECO:0007669"/>
    <property type="project" value="UniProtKB-KW"/>
</dbReference>
<evidence type="ECO:0000256" key="4">
    <source>
        <dbReference type="ARBA" id="ARBA00022606"/>
    </source>
</evidence>
<dbReference type="SUPFAM" id="SSF81321">
    <property type="entry name" value="Family A G protein-coupled receptor-like"/>
    <property type="match status" value="1"/>
</dbReference>
<evidence type="ECO:0000256" key="13">
    <source>
        <dbReference type="RuleBase" id="RU363047"/>
    </source>
</evidence>
<keyword evidence="11 12" id="KW-0807">Transducer</keyword>
<evidence type="ECO:0000256" key="10">
    <source>
        <dbReference type="ARBA" id="ARBA00023170"/>
    </source>
</evidence>
<dbReference type="PROSITE" id="PS50262">
    <property type="entry name" value="G_PROTEIN_RECEP_F1_2"/>
    <property type="match status" value="1"/>
</dbReference>
<feature type="transmembrane region" description="Helical" evidence="13">
    <location>
        <begin position="127"/>
        <end position="147"/>
    </location>
</feature>
<dbReference type="PROSITE" id="PS00237">
    <property type="entry name" value="G_PROTEIN_RECEP_F1_1"/>
    <property type="match status" value="1"/>
</dbReference>
<sequence length="351" mass="40157">MNWANESSLKEFVLLGFSDKPWLQKPLFVLLLISYTTTIFGNVSIMMVCILDPKLHTPMYFFLANLSILDLCYTTSTVPHILTNISHNKKTISYAGCVAQLITFLALGCLLLAVMSFDRYVAICRPLHYVVIMNPWFCLRMIGFSWFTGFSNSVLQSSLTLNMPRCGRQEVDHFFCEVPALLKLSCADTKPIVAELFFFSVLILLIPVTLILISYGFIAQAVLRIKSAEGRRKAFGTFSLFFGTSIYMYLQPPSSTSKDWGKIISLFYGIFTPMLNPLIYSLRNKDMKEAFKRLMLLTFYYKNMARMWKKKINDFSLEQFLRACVLRRSLVSDSAILWTIARQAPLSIGCF</sequence>
<dbReference type="InterPro" id="IPR000725">
    <property type="entry name" value="Olfact_rcpt"/>
</dbReference>
<evidence type="ECO:0000256" key="11">
    <source>
        <dbReference type="ARBA" id="ARBA00023224"/>
    </source>
</evidence>
<keyword evidence="7 13" id="KW-1133">Transmembrane helix</keyword>
<keyword evidence="6 13" id="KW-0552">Olfaction</keyword>